<evidence type="ECO:0000313" key="1">
    <source>
        <dbReference type="EMBL" id="KRL59074.1"/>
    </source>
</evidence>
<dbReference type="PATRIC" id="fig|1423747.3.peg.1968"/>
<organism evidence="1 2">
    <name type="scientific">Latilactobacillus fuchuensis DSM 14340 = JCM 11249</name>
    <dbReference type="NCBI Taxonomy" id="1423747"/>
    <lineage>
        <taxon>Bacteria</taxon>
        <taxon>Bacillati</taxon>
        <taxon>Bacillota</taxon>
        <taxon>Bacilli</taxon>
        <taxon>Lactobacillales</taxon>
        <taxon>Lactobacillaceae</taxon>
        <taxon>Latilactobacillus</taxon>
    </lineage>
</organism>
<dbReference type="Gene3D" id="3.40.50.1820">
    <property type="entry name" value="alpha/beta hydrolase"/>
    <property type="match status" value="1"/>
</dbReference>
<dbReference type="STRING" id="1423747.FC69_GL001938"/>
<dbReference type="SUPFAM" id="SSF53474">
    <property type="entry name" value="alpha/beta-Hydrolases"/>
    <property type="match status" value="1"/>
</dbReference>
<evidence type="ECO:0000313" key="2">
    <source>
        <dbReference type="Proteomes" id="UP000051264"/>
    </source>
</evidence>
<dbReference type="InterPro" id="IPR029058">
    <property type="entry name" value="AB_hydrolase_fold"/>
</dbReference>
<comment type="caution">
    <text evidence="1">The sequence shown here is derived from an EMBL/GenBank/DDBJ whole genome shotgun (WGS) entry which is preliminary data.</text>
</comment>
<dbReference type="Proteomes" id="UP000051264">
    <property type="component" value="Unassembled WGS sequence"/>
</dbReference>
<dbReference type="RefSeq" id="WP_056950638.1">
    <property type="nucleotide sequence ID" value="NZ_AZEX01000056.1"/>
</dbReference>
<dbReference type="eggNOG" id="COG4814">
    <property type="taxonomic scope" value="Bacteria"/>
</dbReference>
<name>A0A0R1RXP7_9LACO</name>
<protein>
    <recommendedName>
        <fullName evidence="3">Alpha beta hydrolase superfamily protein</fullName>
    </recommendedName>
</protein>
<proteinExistence type="predicted"/>
<dbReference type="OrthoDB" id="2157689at2"/>
<gene>
    <name evidence="1" type="ORF">FC69_GL001938</name>
</gene>
<dbReference type="EMBL" id="AZEX01000056">
    <property type="protein sequence ID" value="KRL59074.1"/>
    <property type="molecule type" value="Genomic_DNA"/>
</dbReference>
<sequence length="293" mass="32970">MSKTVKKWSLICLLVGVIGVGALIWPAAKWTHQNVTTLAKRHDSRMSPVIFIPGSSATQNRFDQLVTKLNTKRGNRHSLLKLTVHTDNKISYSGSIRSGDNEPFIVVGFENNKDGYSNIKKQAKWFSIAFNALAKRYQFNNFKAIGHSNGGLIYTAFLENYFDRDDITVKKLMTIGSPYNFSETSLAHKSQMLTDFIKNRQKIPTNFAMYSIAGTENYENDGIVPARSVEAGKYIYQGQAKSYTEITVTGDNAQHSDLPQNQQIISLIEQYVLTKTTNRNQPPRTGTQNNESE</sequence>
<dbReference type="AlphaFoldDB" id="A0A0R1RXP7"/>
<dbReference type="InterPro" id="IPR010315">
    <property type="entry name" value="DUF915_hydro-like"/>
</dbReference>
<reference evidence="1 2" key="1">
    <citation type="journal article" date="2015" name="Genome Announc.">
        <title>Expanding the biotechnology potential of lactobacilli through comparative genomics of 213 strains and associated genera.</title>
        <authorList>
            <person name="Sun Z."/>
            <person name="Harris H.M."/>
            <person name="McCann A."/>
            <person name="Guo C."/>
            <person name="Argimon S."/>
            <person name="Zhang W."/>
            <person name="Yang X."/>
            <person name="Jeffery I.B."/>
            <person name="Cooney J.C."/>
            <person name="Kagawa T.F."/>
            <person name="Liu W."/>
            <person name="Song Y."/>
            <person name="Salvetti E."/>
            <person name="Wrobel A."/>
            <person name="Rasinkangas P."/>
            <person name="Parkhill J."/>
            <person name="Rea M.C."/>
            <person name="O'Sullivan O."/>
            <person name="Ritari J."/>
            <person name="Douillard F.P."/>
            <person name="Paul Ross R."/>
            <person name="Yang R."/>
            <person name="Briner A.E."/>
            <person name="Felis G.E."/>
            <person name="de Vos W.M."/>
            <person name="Barrangou R."/>
            <person name="Klaenhammer T.R."/>
            <person name="Caufield P.W."/>
            <person name="Cui Y."/>
            <person name="Zhang H."/>
            <person name="O'Toole P.W."/>
        </authorList>
    </citation>
    <scope>NUCLEOTIDE SEQUENCE [LARGE SCALE GENOMIC DNA]</scope>
    <source>
        <strain evidence="1 2">DSM 14340</strain>
    </source>
</reference>
<dbReference type="Pfam" id="PF06028">
    <property type="entry name" value="DUF915"/>
    <property type="match status" value="1"/>
</dbReference>
<evidence type="ECO:0008006" key="3">
    <source>
        <dbReference type="Google" id="ProtNLM"/>
    </source>
</evidence>
<accession>A0A0R1RXP7</accession>